<dbReference type="Proteomes" id="UP000078387">
    <property type="component" value="Unassembled WGS sequence"/>
</dbReference>
<dbReference type="GO" id="GO:0006895">
    <property type="term" value="P:Golgi to endosome transport"/>
    <property type="evidence" value="ECO:0007669"/>
    <property type="project" value="InterPro"/>
</dbReference>
<dbReference type="VEuPathDB" id="AmoebaDB:KM1_007100"/>
<feature type="domain" description="DOP1 N-terminal" evidence="5">
    <location>
        <begin position="21"/>
        <end position="299"/>
    </location>
</feature>
<evidence type="ECO:0000256" key="4">
    <source>
        <dbReference type="SAM" id="Coils"/>
    </source>
</evidence>
<name>A0A5K1UXI7_ENTHI</name>
<evidence type="ECO:0000259" key="5">
    <source>
        <dbReference type="Pfam" id="PF04118"/>
    </source>
</evidence>
<dbReference type="OMA" id="QHEAITI"/>
<dbReference type="VEuPathDB" id="AmoebaDB:EHI8A_008850"/>
<evidence type="ECO:0000313" key="7">
    <source>
        <dbReference type="Proteomes" id="UP000078387"/>
    </source>
</evidence>
<evidence type="ECO:0000256" key="3">
    <source>
        <dbReference type="ARBA" id="ARBA00046326"/>
    </source>
</evidence>
<evidence type="ECO:0000256" key="1">
    <source>
        <dbReference type="ARBA" id="ARBA00022448"/>
    </source>
</evidence>
<dbReference type="VEuPathDB" id="AmoebaDB:EHI7A_011680"/>
<reference evidence="6 7" key="1">
    <citation type="submission" date="2016-05" db="EMBL/GenBank/DDBJ databases">
        <title>First whole genome sequencing of Entamoeba histolytica HM1:IMSS-clone-6.</title>
        <authorList>
            <person name="Mukherjee Avik.K."/>
            <person name="Izumyama S."/>
            <person name="Nakada-Tsukui K."/>
            <person name="Nozaki T."/>
        </authorList>
    </citation>
    <scope>NUCLEOTIDE SEQUENCE [LARGE SCALE GENOMIC DNA]</scope>
    <source>
        <strain evidence="6 7">HM1:IMSS clone 6</strain>
    </source>
</reference>
<dbReference type="GO" id="GO:0015031">
    <property type="term" value="P:protein transport"/>
    <property type="evidence" value="ECO:0007669"/>
    <property type="project" value="UniProtKB-KW"/>
</dbReference>
<protein>
    <submittedName>
        <fullName evidence="6">Dopey domain protein putative</fullName>
    </submittedName>
</protein>
<dbReference type="GO" id="GO:0005829">
    <property type="term" value="C:cytosol"/>
    <property type="evidence" value="ECO:0007669"/>
    <property type="project" value="GOC"/>
</dbReference>
<dbReference type="PANTHER" id="PTHR14042:SF24">
    <property type="entry name" value="PROTEIN DOPEY-1 HOMOLOG"/>
    <property type="match status" value="1"/>
</dbReference>
<proteinExistence type="inferred from homology"/>
<dbReference type="InterPro" id="IPR016024">
    <property type="entry name" value="ARM-type_fold"/>
</dbReference>
<keyword evidence="1" id="KW-0813">Transport</keyword>
<gene>
    <name evidence="6" type="ORF">CL6EHI_073420</name>
</gene>
<keyword evidence="2" id="KW-0653">Protein transport</keyword>
<sequence length="1660" mass="193796">MRRNINEDIDLSFLTTQKEKNKFQKFNDEAEKILNQIEKCKVWTDILQVMQTFTKFIKNNKNFPVVPAKQTFMRRMAQALDPQIPSGVHMQVLELFVMLFERIGEDRLVEDLWCFTPGLFPLIRSGATDIRTKILDIIKKYLLKVIMKMKDIQKAFIISVVVGMEENSSGIKDKTIELIDEVKKNNEKYFWELCWDILRSNSISRKPLLTYMLLKLDCPIKEEQLANRELMLYSILNTFTDEKSLVLRDMLDILCTRIKLNSGIFNEEQFTSIVERMLILLKKKDSGLTRRVHFYLLGLNAKDQDIEKEQIISFFNNYSYKIIEKSLNELYNYASKEGIENIISIYEELLGKQIIAEQVFKNVICSVLSLLQKALEINKRNDIDIITEFLKNVDIDVLFEYIISLMNNETKDYAIKRTLAFLTTYQGNEEQMKKMDTFGINILLLCWKKMIRLIESEVQINQLTECFELIEYCLKDEFEENEEKDIQLIKITIEADKVFEIFMKKYIEVDTTMPEKKLNMFIKFCDIIKTLHTKLTPFKRYQIQNINEEYNEEIEKEEEEIGIEGIQILLKKELNNNGWIDELKKIIAEHPHPILRIKAAKCYYDIWKKEEKDVLQLDDETFIYELYQVLWKTLDEDNYSILTDVVLFFHTFGTSHEQLTYNFITEKLKDGNEDDLLKYMLFWKNSSLLIYDIETSVFNKGLILFLQYYIHQHHDPFFLDFLQVSMNVQRLDRILPPIISILLTQQDERNKQLYGFEINDTLLISLLNIIDTMFASSNPKFIETLKLLQIPMFLNEKYKKIEYSFDKMSEPSNILELIFCVIMLYMKGNKKLINTSDKTQLFHYQSLATDILINIFTSYQENEIIKDISISTQYTILLSFAESITHAPKLQLHLLSLVKLLVRLSDITQPEQSITRFSLFLQTIISGICQEKHMYRSHFLRMIEESIDFIPSTEYKTSVVLLIQAISNVISQNTLPRSICLNTLSEEINPVLDILKKLYEHSLKLFPYKSQFEDTSNQQTQQVSAGQQIGNAVLFIPMLVVSVFSDVKGNKEKRNNEPHFLTSTLRRTIQSIFELVSVTEGPNNSFVLQSNCVSVLEMLFISFPLDFIGEYLLMFNSFPDKHSFIFRSFKQEFIVKMLWSLLVISEAGLYEDVAPQKIFDFVQFIITKVITPTELYRTQMYIQSLINHHMVNDEMVFVIIHTIKLFLDVINQLDIKNQGKLGNGWEEIINSILNKYMAIVQRWKEGGQPIKLRNRQKSLSSNTSTSSSLGVPIASSYDSKDSSKNITEDNPLSIINNSLYISSDLLNIVIDDIIPIITMAFDENSIGNIIDLGKQFEHNLTQPGSDMGINVSSLNILNELAKRNQLNNKWSKIIFNVFNNDEFFNKSSNLLTLWKAPIYSVFSSNNAKLLFDFISGINKGILGQGLLVNKENESILRAKIFKRIAFVIYCGEKEVFDNFMDQNQSLIENILDRLIDSIKQYPSEVLYSCGFLLLRVMLLKCSFNKLKKKMPTILNELITIFNLPFDKGSMIILSGLQLFDMLQLIPDCSIDLHSWIFLPLFIPDESFDNSKYQPLIPTLILPSNDTEPCVNKPNISYEGLTQSRELIIKENKLIDMQQYQLLRTKLNYYSQDLFYMTSRSDEIDINSTIRVLLDNFSEQQ</sequence>
<feature type="coiled-coil region" evidence="4">
    <location>
        <begin position="540"/>
        <end position="567"/>
    </location>
</feature>
<evidence type="ECO:0000256" key="2">
    <source>
        <dbReference type="ARBA" id="ARBA00022927"/>
    </source>
</evidence>
<dbReference type="InterPro" id="IPR040314">
    <property type="entry name" value="DOP1"/>
</dbReference>
<dbReference type="GO" id="GO:0005768">
    <property type="term" value="C:endosome"/>
    <property type="evidence" value="ECO:0007669"/>
    <property type="project" value="TreeGrafter"/>
</dbReference>
<dbReference type="VEuPathDB" id="AmoebaDB:EHI7A_044850"/>
<accession>A0A5K1UXI7</accession>
<dbReference type="SUPFAM" id="SSF48371">
    <property type="entry name" value="ARM repeat"/>
    <property type="match status" value="1"/>
</dbReference>
<comment type="caution">
    <text evidence="6">The sequence shown here is derived from an EMBL/GenBank/DDBJ whole genome shotgun (WGS) entry which is preliminary data.</text>
</comment>
<dbReference type="PANTHER" id="PTHR14042">
    <property type="entry name" value="DOPEY-RELATED"/>
    <property type="match status" value="1"/>
</dbReference>
<dbReference type="VEuPathDB" id="AmoebaDB:KM1_006990"/>
<organism evidence="6 7">
    <name type="scientific">Entamoeba histolytica</name>
    <dbReference type="NCBI Taxonomy" id="5759"/>
    <lineage>
        <taxon>Eukaryota</taxon>
        <taxon>Amoebozoa</taxon>
        <taxon>Evosea</taxon>
        <taxon>Archamoebae</taxon>
        <taxon>Mastigamoebida</taxon>
        <taxon>Entamoebidae</taxon>
        <taxon>Entamoeba</taxon>
    </lineage>
</organism>
<dbReference type="VEuPathDB" id="AmoebaDB:EHI8A_052380"/>
<evidence type="ECO:0000313" key="6">
    <source>
        <dbReference type="EMBL" id="GAT93489.1"/>
    </source>
</evidence>
<comment type="similarity">
    <text evidence="3">Belongs to the DOP1 family.</text>
</comment>
<dbReference type="VEuPathDB" id="AmoebaDB:EHI5A_009230"/>
<dbReference type="InterPro" id="IPR007249">
    <property type="entry name" value="DOP1_N"/>
</dbReference>
<dbReference type="VEuPathDB" id="AmoebaDB:EHI_073420"/>
<dbReference type="VEuPathDB" id="AmoebaDB:KM1_006880"/>
<dbReference type="EMBL" id="BDEQ01000001">
    <property type="protein sequence ID" value="GAT93489.1"/>
    <property type="molecule type" value="Genomic_DNA"/>
</dbReference>
<keyword evidence="4" id="KW-0175">Coiled coil</keyword>
<dbReference type="Pfam" id="PF04118">
    <property type="entry name" value="Dopey_N"/>
    <property type="match status" value="1"/>
</dbReference>
<dbReference type="GO" id="GO:0005802">
    <property type="term" value="C:trans-Golgi network"/>
    <property type="evidence" value="ECO:0007669"/>
    <property type="project" value="TreeGrafter"/>
</dbReference>